<name>A0A516GCF0_9MICO</name>
<dbReference type="Proteomes" id="UP000315395">
    <property type="component" value="Chromosome"/>
</dbReference>
<evidence type="ECO:0008006" key="4">
    <source>
        <dbReference type="Google" id="ProtNLM"/>
    </source>
</evidence>
<evidence type="ECO:0000256" key="1">
    <source>
        <dbReference type="SAM" id="Phobius"/>
    </source>
</evidence>
<dbReference type="AlphaFoldDB" id="A0A516GCF0"/>
<gene>
    <name evidence="2" type="ORF">FNH13_13315</name>
</gene>
<evidence type="ECO:0000313" key="2">
    <source>
        <dbReference type="EMBL" id="QDO89182.1"/>
    </source>
</evidence>
<dbReference type="KEGG" id="orz:FNH13_13315"/>
<organism evidence="2 3">
    <name type="scientific">Ornithinimicrobium ciconiae</name>
    <dbReference type="NCBI Taxonomy" id="2594265"/>
    <lineage>
        <taxon>Bacteria</taxon>
        <taxon>Bacillati</taxon>
        <taxon>Actinomycetota</taxon>
        <taxon>Actinomycetes</taxon>
        <taxon>Micrococcales</taxon>
        <taxon>Ornithinimicrobiaceae</taxon>
        <taxon>Ornithinimicrobium</taxon>
    </lineage>
</organism>
<evidence type="ECO:0000313" key="3">
    <source>
        <dbReference type="Proteomes" id="UP000315395"/>
    </source>
</evidence>
<accession>A0A516GCF0</accession>
<dbReference type="OrthoDB" id="3831062at2"/>
<feature type="transmembrane region" description="Helical" evidence="1">
    <location>
        <begin position="22"/>
        <end position="42"/>
    </location>
</feature>
<proteinExistence type="predicted"/>
<feature type="transmembrane region" description="Helical" evidence="1">
    <location>
        <begin position="104"/>
        <end position="124"/>
    </location>
</feature>
<keyword evidence="1" id="KW-0812">Transmembrane</keyword>
<dbReference type="EMBL" id="CP041616">
    <property type="protein sequence ID" value="QDO89182.1"/>
    <property type="molecule type" value="Genomic_DNA"/>
</dbReference>
<dbReference type="PANTHER" id="PTHR28008:SF1">
    <property type="entry name" value="DOMAIN PROTEIN, PUTATIVE (AFU_ORTHOLOGUE AFUA_3G10980)-RELATED"/>
    <property type="match status" value="1"/>
</dbReference>
<feature type="transmembrane region" description="Helical" evidence="1">
    <location>
        <begin position="62"/>
        <end position="84"/>
    </location>
</feature>
<sequence>MSTPPPDAAWAPPAAVMTVCRGLGWLLLLTLLAAQVWGLYLLTPGAGEPYFQGQDKVAHALLFGVPTTLAFLLGARLVVLGILLHAVVSEPLQGLLTTTRTADVWDLVADVVGIGLAVALVLVLRARRPAAVRPADAAVPAAAGSRR</sequence>
<dbReference type="RefSeq" id="WP_143783858.1">
    <property type="nucleotide sequence ID" value="NZ_CP041616.1"/>
</dbReference>
<reference evidence="2 3" key="1">
    <citation type="submission" date="2019-07" db="EMBL/GenBank/DDBJ databases">
        <title>complete genome sequencing of Ornithinimicrobium sp. H23M54.</title>
        <authorList>
            <person name="Bae J.-W."/>
            <person name="Lee S.-Y."/>
        </authorList>
    </citation>
    <scope>NUCLEOTIDE SEQUENCE [LARGE SCALE GENOMIC DNA]</scope>
    <source>
        <strain evidence="2 3">H23M54</strain>
    </source>
</reference>
<protein>
    <recommendedName>
        <fullName evidence="4">VanZ family protein</fullName>
    </recommendedName>
</protein>
<keyword evidence="1" id="KW-0472">Membrane</keyword>
<keyword evidence="1" id="KW-1133">Transmembrane helix</keyword>
<keyword evidence="3" id="KW-1185">Reference proteome</keyword>
<dbReference type="PANTHER" id="PTHR28008">
    <property type="entry name" value="DOMAIN PROTEIN, PUTATIVE (AFU_ORTHOLOGUE AFUA_3G10980)-RELATED"/>
    <property type="match status" value="1"/>
</dbReference>